<proteinExistence type="predicted"/>
<organism evidence="1 2">
    <name type="scientific">Chryseobacterium artocarpi</name>
    <dbReference type="NCBI Taxonomy" id="1414727"/>
    <lineage>
        <taxon>Bacteria</taxon>
        <taxon>Pseudomonadati</taxon>
        <taxon>Bacteroidota</taxon>
        <taxon>Flavobacteriia</taxon>
        <taxon>Flavobacteriales</taxon>
        <taxon>Weeksellaceae</taxon>
        <taxon>Chryseobacterium group</taxon>
        <taxon>Chryseobacterium</taxon>
    </lineage>
</organism>
<dbReference type="Proteomes" id="UP000092651">
    <property type="component" value="Unassembled WGS sequence"/>
</dbReference>
<name>A0A1B8ZY03_9FLAO</name>
<comment type="caution">
    <text evidence="1">The sequence shown here is derived from an EMBL/GenBank/DDBJ whole genome shotgun (WGS) entry which is preliminary data.</text>
</comment>
<gene>
    <name evidence="1" type="ORF">BBI01_04995</name>
</gene>
<sequence>MLTFGKKRYYTNDNSATETFENTDIKVDEKLDKYAAFIKFIEQAFEWEIMSYYFYPYYWGERKSWADLYQFDDNDPTFRAFMQSGMARVIVTVRPGFEEAVRHFLATGQIWNGGEVPVIDDPLFLSIVDELRSPKATKEGEPWREKIPTSLTILQAGSIGLKVEKALPCNCEPGVKFDDDLGEVCATNFESNDHLLGVETGEGQKIISGDWV</sequence>
<evidence type="ECO:0000313" key="1">
    <source>
        <dbReference type="EMBL" id="OCA76466.1"/>
    </source>
</evidence>
<protein>
    <submittedName>
        <fullName evidence="1">Uncharacterized protein</fullName>
    </submittedName>
</protein>
<reference evidence="1 2" key="1">
    <citation type="submission" date="2016-07" db="EMBL/GenBank/DDBJ databases">
        <authorList>
            <person name="Jeong J.-J."/>
            <person name="Kim D.W."/>
            <person name="Sang M.K."/>
            <person name="Choi I.-G."/>
            <person name="Kim K.D."/>
        </authorList>
    </citation>
    <scope>NUCLEOTIDE SEQUENCE [LARGE SCALE GENOMIC DNA]</scope>
    <source>
        <strain evidence="1 2">UTM-3</strain>
    </source>
</reference>
<keyword evidence="2" id="KW-1185">Reference proteome</keyword>
<accession>A0A1B8ZY03</accession>
<dbReference type="EMBL" id="MAYH01000012">
    <property type="protein sequence ID" value="OCA76466.1"/>
    <property type="molecule type" value="Genomic_DNA"/>
</dbReference>
<evidence type="ECO:0000313" key="2">
    <source>
        <dbReference type="Proteomes" id="UP000092651"/>
    </source>
</evidence>
<dbReference type="AlphaFoldDB" id="A0A1B8ZY03"/>